<evidence type="ECO:0000313" key="1">
    <source>
        <dbReference type="EMBL" id="KAE9525554.1"/>
    </source>
</evidence>
<organism evidence="1 2">
    <name type="scientific">Aphis glycines</name>
    <name type="common">Soybean aphid</name>
    <dbReference type="NCBI Taxonomy" id="307491"/>
    <lineage>
        <taxon>Eukaryota</taxon>
        <taxon>Metazoa</taxon>
        <taxon>Ecdysozoa</taxon>
        <taxon>Arthropoda</taxon>
        <taxon>Hexapoda</taxon>
        <taxon>Insecta</taxon>
        <taxon>Pterygota</taxon>
        <taxon>Neoptera</taxon>
        <taxon>Paraneoptera</taxon>
        <taxon>Hemiptera</taxon>
        <taxon>Sternorrhyncha</taxon>
        <taxon>Aphidomorpha</taxon>
        <taxon>Aphidoidea</taxon>
        <taxon>Aphididae</taxon>
        <taxon>Aphidini</taxon>
        <taxon>Aphis</taxon>
        <taxon>Aphis</taxon>
    </lineage>
</organism>
<dbReference type="Proteomes" id="UP000475862">
    <property type="component" value="Unassembled WGS sequence"/>
</dbReference>
<keyword evidence="2" id="KW-1185">Reference proteome</keyword>
<dbReference type="AlphaFoldDB" id="A0A6G0T424"/>
<name>A0A6G0T424_APHGL</name>
<proteinExistence type="predicted"/>
<accession>A0A6G0T424</accession>
<feature type="non-terminal residue" evidence="1">
    <location>
        <position position="175"/>
    </location>
</feature>
<sequence length="175" mass="19893">MSLTNHDWTCLIQNFPNNQVIVSVSVNYSFKNSSNIYYLILIKQLDNFVADNLCSLIAEEFLDAKIKICLLVFLNHKYLYLVKVDVHMSSKTLTHIILPNRAAAKGFGDLSGTNIYRLVGDLYRSTLNCKFTSCISSKTLLDIKWRRAGFSLRLSVPVTIVSKNCRHRSLTTTHS</sequence>
<reference evidence="1 2" key="1">
    <citation type="submission" date="2019-08" db="EMBL/GenBank/DDBJ databases">
        <title>The genome of the soybean aphid Biotype 1, its phylome, world population structure and adaptation to the North American continent.</title>
        <authorList>
            <person name="Giordano R."/>
            <person name="Donthu R.K."/>
            <person name="Hernandez A.G."/>
            <person name="Wright C.L."/>
            <person name="Zimin A.V."/>
        </authorList>
    </citation>
    <scope>NUCLEOTIDE SEQUENCE [LARGE SCALE GENOMIC DNA]</scope>
    <source>
        <tissue evidence="1">Whole aphids</tissue>
    </source>
</reference>
<dbReference type="EMBL" id="VYZN01000059">
    <property type="protein sequence ID" value="KAE9525554.1"/>
    <property type="molecule type" value="Genomic_DNA"/>
</dbReference>
<evidence type="ECO:0000313" key="2">
    <source>
        <dbReference type="Proteomes" id="UP000475862"/>
    </source>
</evidence>
<protein>
    <submittedName>
        <fullName evidence="1">Uncharacterized protein</fullName>
    </submittedName>
</protein>
<comment type="caution">
    <text evidence="1">The sequence shown here is derived from an EMBL/GenBank/DDBJ whole genome shotgun (WGS) entry which is preliminary data.</text>
</comment>
<gene>
    <name evidence="1" type="ORF">AGLY_014081</name>
</gene>